<dbReference type="CDD" id="cd02068">
    <property type="entry name" value="radical_SAM_B12_BD"/>
    <property type="match status" value="1"/>
</dbReference>
<proteinExistence type="predicted"/>
<dbReference type="PROSITE" id="PS51918">
    <property type="entry name" value="RADICAL_SAM"/>
    <property type="match status" value="1"/>
</dbReference>
<dbReference type="InterPro" id="IPR058240">
    <property type="entry name" value="rSAM_sf"/>
</dbReference>
<sequence>MFNSSSRHRLRIVVPAYPTFNIYSSVAKKTTALGPVCVASIVEEMEGWDVEVIDENNFSTYGPRNVDGEVDHEFLQNIRRADVVGLYGGLTSTIPRLYKIARFYQNKGVITIAGGQHFVKENIAEGLTSGIDYVVIGEAEDTIKELLWALEGRMNLREVKGIAYREKGRVFLTEEREPPTCFDKYPLPKFSLVRYANIKLYPVGRIRGCGMDCEFCTVKGKPRRASPARVLESISLLLETHSARHFFIVDDLFGQYPQETIQLCNMLRDYQVRVQRRIDITVQIRLDKAKDTQLLSAMRQAGINTVAIGFESPIEEELVAMRKKIKPSEMVELARVYHKFGFLVHGMFIFGYPLKGIKINLSAEERIKRFRKFIKAAKIDTIQVLLPVPLPGTELRERLKEEKRIYPLQDIGWEYYDGNFPLFEPDAPLTAEELQNSIRKIMGKFYQVKYFFMLGYHIFSFPSLIFFFYKIKTGWRM</sequence>
<dbReference type="Gene3D" id="3.80.30.20">
    <property type="entry name" value="tm_1862 like domain"/>
    <property type="match status" value="1"/>
</dbReference>
<dbReference type="PANTHER" id="PTHR43409">
    <property type="entry name" value="ANAEROBIC MAGNESIUM-PROTOPORPHYRIN IX MONOMETHYL ESTER CYCLASE-RELATED"/>
    <property type="match status" value="1"/>
</dbReference>
<protein>
    <submittedName>
        <fullName evidence="11">B12-binding domain-containing radical SAM protein</fullName>
    </submittedName>
</protein>
<dbReference type="GO" id="GO:0031419">
    <property type="term" value="F:cobalamin binding"/>
    <property type="evidence" value="ECO:0007669"/>
    <property type="project" value="InterPro"/>
</dbReference>
<dbReference type="Pfam" id="PF04055">
    <property type="entry name" value="Radical_SAM"/>
    <property type="match status" value="1"/>
</dbReference>
<dbReference type="Gene3D" id="3.40.50.280">
    <property type="entry name" value="Cobalamin-binding domain"/>
    <property type="match status" value="1"/>
</dbReference>
<dbReference type="InterPro" id="IPR034466">
    <property type="entry name" value="Methyltransferase_Class_B"/>
</dbReference>
<keyword evidence="6" id="KW-0408">Iron</keyword>
<evidence type="ECO:0000313" key="11">
    <source>
        <dbReference type="EMBL" id="HDN84688.1"/>
    </source>
</evidence>
<dbReference type="PANTHER" id="PTHR43409:SF7">
    <property type="entry name" value="BLL1977 PROTEIN"/>
    <property type="match status" value="1"/>
</dbReference>
<evidence type="ECO:0000256" key="7">
    <source>
        <dbReference type="ARBA" id="ARBA00023014"/>
    </source>
</evidence>
<reference evidence="11" key="1">
    <citation type="journal article" date="2020" name="mSystems">
        <title>Genome- and Community-Level Interaction Insights into Carbon Utilization and Element Cycling Functions of Hydrothermarchaeota in Hydrothermal Sediment.</title>
        <authorList>
            <person name="Zhou Z."/>
            <person name="Liu Y."/>
            <person name="Xu W."/>
            <person name="Pan J."/>
            <person name="Luo Z.H."/>
            <person name="Li M."/>
        </authorList>
    </citation>
    <scope>NUCLEOTIDE SEQUENCE [LARGE SCALE GENOMIC DNA]</scope>
    <source>
        <strain evidence="11">HyVt-219</strain>
    </source>
</reference>
<keyword evidence="8" id="KW-0472">Membrane</keyword>
<dbReference type="SFLD" id="SFLDG01082">
    <property type="entry name" value="B12-binding_domain_containing"/>
    <property type="match status" value="1"/>
</dbReference>
<keyword evidence="8" id="KW-1133">Transmembrane helix</keyword>
<dbReference type="InterPro" id="IPR007197">
    <property type="entry name" value="rSAM"/>
</dbReference>
<dbReference type="InterPro" id="IPR051198">
    <property type="entry name" value="BchE-like"/>
</dbReference>
<dbReference type="SFLD" id="SFLDS00029">
    <property type="entry name" value="Radical_SAM"/>
    <property type="match status" value="1"/>
</dbReference>
<dbReference type="SMART" id="SM00729">
    <property type="entry name" value="Elp3"/>
    <property type="match status" value="1"/>
</dbReference>
<feature type="domain" description="Radical SAM core" evidence="10">
    <location>
        <begin position="193"/>
        <end position="444"/>
    </location>
</feature>
<dbReference type="SUPFAM" id="SSF102114">
    <property type="entry name" value="Radical SAM enzymes"/>
    <property type="match status" value="1"/>
</dbReference>
<dbReference type="SFLD" id="SFLDG01123">
    <property type="entry name" value="methyltransferase_(Class_B)"/>
    <property type="match status" value="1"/>
</dbReference>
<dbReference type="GO" id="GO:0046872">
    <property type="term" value="F:metal ion binding"/>
    <property type="evidence" value="ECO:0007669"/>
    <property type="project" value="UniProtKB-KW"/>
</dbReference>
<evidence type="ECO:0000256" key="6">
    <source>
        <dbReference type="ARBA" id="ARBA00023004"/>
    </source>
</evidence>
<dbReference type="AlphaFoldDB" id="A0A7V0MZZ3"/>
<dbReference type="EMBL" id="DRBC01000170">
    <property type="protein sequence ID" value="HDN84688.1"/>
    <property type="molecule type" value="Genomic_DNA"/>
</dbReference>
<feature type="non-terminal residue" evidence="11">
    <location>
        <position position="477"/>
    </location>
</feature>
<dbReference type="GO" id="GO:0003824">
    <property type="term" value="F:catalytic activity"/>
    <property type="evidence" value="ECO:0007669"/>
    <property type="project" value="InterPro"/>
</dbReference>
<evidence type="ECO:0000256" key="1">
    <source>
        <dbReference type="ARBA" id="ARBA00001966"/>
    </source>
</evidence>
<dbReference type="InterPro" id="IPR023404">
    <property type="entry name" value="rSAM_horseshoe"/>
</dbReference>
<evidence type="ECO:0000256" key="3">
    <source>
        <dbReference type="ARBA" id="ARBA00022679"/>
    </source>
</evidence>
<evidence type="ECO:0000256" key="5">
    <source>
        <dbReference type="ARBA" id="ARBA00022723"/>
    </source>
</evidence>
<dbReference type="GO" id="GO:0051539">
    <property type="term" value="F:4 iron, 4 sulfur cluster binding"/>
    <property type="evidence" value="ECO:0007669"/>
    <property type="project" value="UniProtKB-KW"/>
</dbReference>
<keyword evidence="8" id="KW-0812">Transmembrane</keyword>
<gene>
    <name evidence="11" type="ORF">ENG47_02870</name>
</gene>
<feature type="domain" description="B12-binding" evidence="9">
    <location>
        <begin position="10"/>
        <end position="157"/>
    </location>
</feature>
<evidence type="ECO:0000259" key="9">
    <source>
        <dbReference type="PROSITE" id="PS51332"/>
    </source>
</evidence>
<evidence type="ECO:0000259" key="10">
    <source>
        <dbReference type="PROSITE" id="PS51918"/>
    </source>
</evidence>
<evidence type="ECO:0000256" key="8">
    <source>
        <dbReference type="SAM" id="Phobius"/>
    </source>
</evidence>
<name>A0A7V0MZZ3_UNCAE</name>
<dbReference type="InterPro" id="IPR006638">
    <property type="entry name" value="Elp3/MiaA/NifB-like_rSAM"/>
</dbReference>
<comment type="cofactor">
    <cofactor evidence="1">
        <name>[4Fe-4S] cluster</name>
        <dbReference type="ChEBI" id="CHEBI:49883"/>
    </cofactor>
</comment>
<organism evidence="11">
    <name type="scientific">Aerophobetes bacterium</name>
    <dbReference type="NCBI Taxonomy" id="2030807"/>
    <lineage>
        <taxon>Bacteria</taxon>
        <taxon>Candidatus Aerophobota</taxon>
    </lineage>
</organism>
<keyword evidence="7" id="KW-0411">Iron-sulfur</keyword>
<dbReference type="InterPro" id="IPR006158">
    <property type="entry name" value="Cobalamin-bd"/>
</dbReference>
<evidence type="ECO:0000256" key="2">
    <source>
        <dbReference type="ARBA" id="ARBA00022603"/>
    </source>
</evidence>
<dbReference type="Proteomes" id="UP000885660">
    <property type="component" value="Unassembled WGS sequence"/>
</dbReference>
<keyword evidence="2" id="KW-0489">Methyltransferase</keyword>
<keyword evidence="5" id="KW-0479">Metal-binding</keyword>
<dbReference type="PROSITE" id="PS51332">
    <property type="entry name" value="B12_BINDING"/>
    <property type="match status" value="1"/>
</dbReference>
<keyword evidence="3" id="KW-0808">Transferase</keyword>
<accession>A0A7V0MZZ3</accession>
<dbReference type="Pfam" id="PF02310">
    <property type="entry name" value="B12-binding"/>
    <property type="match status" value="1"/>
</dbReference>
<comment type="caution">
    <text evidence="11">The sequence shown here is derived from an EMBL/GenBank/DDBJ whole genome shotgun (WGS) entry which is preliminary data.</text>
</comment>
<keyword evidence="4" id="KW-0949">S-adenosyl-L-methionine</keyword>
<feature type="transmembrane region" description="Helical" evidence="8">
    <location>
        <begin position="450"/>
        <end position="469"/>
    </location>
</feature>
<evidence type="ECO:0000256" key="4">
    <source>
        <dbReference type="ARBA" id="ARBA00022691"/>
    </source>
</evidence>